<dbReference type="GO" id="GO:0003779">
    <property type="term" value="F:actin binding"/>
    <property type="evidence" value="ECO:0007669"/>
    <property type="project" value="UniProtKB-KW"/>
</dbReference>
<feature type="compositionally biased region" description="Basic residues" evidence="6">
    <location>
        <begin position="799"/>
        <end position="810"/>
    </location>
</feature>
<accession>A0ABD0UJN6</accession>
<dbReference type="PANTHER" id="PTHR46033">
    <property type="entry name" value="PROTEIN MAIN-LIKE 2"/>
    <property type="match status" value="1"/>
</dbReference>
<feature type="compositionally biased region" description="Basic and acidic residues" evidence="6">
    <location>
        <begin position="817"/>
        <end position="832"/>
    </location>
</feature>
<evidence type="ECO:0000313" key="9">
    <source>
        <dbReference type="Proteomes" id="UP001552299"/>
    </source>
</evidence>
<comment type="caution">
    <text evidence="8">The sequence shown here is derived from an EMBL/GenBank/DDBJ whole genome shotgun (WGS) entry which is preliminary data.</text>
</comment>
<dbReference type="AlphaFoldDB" id="A0ABD0UJN6"/>
<keyword evidence="9" id="KW-1185">Reference proteome</keyword>
<keyword evidence="4" id="KW-0206">Cytoskeleton</keyword>
<name>A0ABD0UJN6_DENTH</name>
<evidence type="ECO:0000256" key="4">
    <source>
        <dbReference type="ARBA" id="ARBA00023212"/>
    </source>
</evidence>
<dbReference type="PANTHER" id="PTHR46033:SF80">
    <property type="entry name" value="PROTEIN MAIN-LIKE 2-LIKE"/>
    <property type="match status" value="1"/>
</dbReference>
<feature type="domain" description="Aminotransferase-like plant mobile" evidence="7">
    <location>
        <begin position="506"/>
        <end position="719"/>
    </location>
</feature>
<proteinExistence type="predicted"/>
<feature type="coiled-coil region" evidence="5">
    <location>
        <begin position="1217"/>
        <end position="1251"/>
    </location>
</feature>
<keyword evidence="3" id="KW-0009">Actin-binding</keyword>
<evidence type="ECO:0000313" key="8">
    <source>
        <dbReference type="EMBL" id="KAL0912811.1"/>
    </source>
</evidence>
<dbReference type="InterPro" id="IPR034666">
    <property type="entry name" value="ARPC2/4"/>
</dbReference>
<feature type="compositionally biased region" description="Basic and acidic residues" evidence="6">
    <location>
        <begin position="840"/>
        <end position="855"/>
    </location>
</feature>
<dbReference type="Proteomes" id="UP001552299">
    <property type="component" value="Unassembled WGS sequence"/>
</dbReference>
<reference evidence="8 9" key="1">
    <citation type="journal article" date="2024" name="Plant Biotechnol. J.">
        <title>Dendrobium thyrsiflorum genome and its molecular insights into genes involved in important horticultural traits.</title>
        <authorList>
            <person name="Chen B."/>
            <person name="Wang J.Y."/>
            <person name="Zheng P.J."/>
            <person name="Li K.L."/>
            <person name="Liang Y.M."/>
            <person name="Chen X.F."/>
            <person name="Zhang C."/>
            <person name="Zhao X."/>
            <person name="He X."/>
            <person name="Zhang G.Q."/>
            <person name="Liu Z.J."/>
            <person name="Xu Q."/>
        </authorList>
    </citation>
    <scope>NUCLEOTIDE SEQUENCE [LARGE SCALE GENOMIC DNA]</scope>
    <source>
        <strain evidence="8">GZMU011</strain>
    </source>
</reference>
<protein>
    <recommendedName>
        <fullName evidence="7">Aminotransferase-like plant mobile domain-containing protein</fullName>
    </recommendedName>
</protein>
<feature type="region of interest" description="Disordered" evidence="6">
    <location>
        <begin position="1016"/>
        <end position="1037"/>
    </location>
</feature>
<dbReference type="Pfam" id="PF10536">
    <property type="entry name" value="PMD"/>
    <property type="match status" value="1"/>
</dbReference>
<dbReference type="InterPro" id="IPR019557">
    <property type="entry name" value="AminoTfrase-like_pln_mobile"/>
</dbReference>
<evidence type="ECO:0000256" key="1">
    <source>
        <dbReference type="ARBA" id="ARBA00004245"/>
    </source>
</evidence>
<sequence>MACFRKESPALKEILNKLQSMEIPADIDHHLYEFGSVHYNIQASASDPSIIYLSISMLSLTPEVMLPHGLPECTIREIGRTLFDIAELVETPKEGYVLTLRLRRDDGFREIGWTSSFSVRLCLRLRFDWYRRGGIRTGEEISFSELSCQQMPPNKCDEMFHWQRSDAVTPDEPSEAAIWEAIDSHDPRGDADIRDRLEQHEDMLRGRDVFRGFFSRSPLLSVLSPDSVAFDNPGEWVTNIRLQCGEFNPVDSTVDQISWGMCDILQPAADTVEPVGQSRLLSHRQLHLTTLEWPRDSPIGQVQSPVAGYVCWCRYILRAHKHTLQEAGIYEAVYASLFDFGRIPSSWARGLVEFWDSGSNTCWFGPEELTVTLSELQTVSGLPVVGSHFEECVPPDEELFRRRPSADGNRRGRLVLPDVYPALLRHYRQLYRSSGLSMRARAAMPVDTWVSSFLQDCHLSSVAVSLRDPFDLSLRPGVPLSEDTAEPSSVGYRSPALRGMDEDLLLAGFLATWLCTFVLPLKVRSVRCSALLAASQLSQGQRLSLAPAVLARIYRFLCTTSEASSLELRDPVLPWHYLYGWIHLHIRGAFSCLECPQYFLERGYPTVLQLAQASSTLESERVRLFFFAPHLVMDRFSVVHQPDIVDLPSYLREQILLDGLDRQGRCTLLQNRSTLRIAEYFASIRPGWLCYRSGGFVTLEGYQPNRVARQFGFSQATPYDGRPLIPGVVDTRHMDTVPLDARFYAASAVWLHLLRFGTGSTFRIAPPHSQTGVSYLHLTWVRLSFAPFLERGARKFEHKVRSLGRPRGQRSSRGTSRTRDDRGRRDDVHTTAEHTTPASRTRDDRERDDDVHTTVEHTTPSPVRVRDSGSDLHRTEAPRSSRRDSGTRHAEPSSASVDQIASPVPEYLLSPDDVPLGPRMSMDIPYLFRGPREDIYGPRMSDFTGYSMPDPFTEFSFQVDPYGSFWPGETSGVGSFWLGESSGAGVPSPTEPSDVPSYTPTVLDLVPVSVAPYPEVRSGDPSSYHPETRPSDFASSSSVPAGADYISEIRHHVPVAPDPWHGDMYGHCTSFLQDLIARVDPGSPDSMGMFTSTANHTLGLLANLGLETSEMHYWETLCRETEFHIRRLQSLSILRTRVLLPELQEKVDRCRAATTVARDEFDRSTEALRRHREGLSSMAGEIEGLASRVKDLWRDIKGVMSRKSDLQEGHGRRERLIRREQQRNQMLQQSLQAAETALTRALEELHTAETEYQVLAEVTSQLGDLRARLP</sequence>
<keyword evidence="5" id="KW-0175">Coiled coil</keyword>
<dbReference type="EMBL" id="JANQDX010000013">
    <property type="protein sequence ID" value="KAL0912811.1"/>
    <property type="molecule type" value="Genomic_DNA"/>
</dbReference>
<dbReference type="InterPro" id="IPR044824">
    <property type="entry name" value="MAIN-like"/>
</dbReference>
<evidence type="ECO:0000256" key="6">
    <source>
        <dbReference type="SAM" id="MobiDB-lite"/>
    </source>
</evidence>
<comment type="subcellular location">
    <subcellularLocation>
        <location evidence="1">Cytoplasm</location>
        <location evidence="1">Cytoskeleton</location>
    </subcellularLocation>
</comment>
<evidence type="ECO:0000256" key="2">
    <source>
        <dbReference type="ARBA" id="ARBA00022490"/>
    </source>
</evidence>
<dbReference type="GO" id="GO:0005856">
    <property type="term" value="C:cytoskeleton"/>
    <property type="evidence" value="ECO:0007669"/>
    <property type="project" value="UniProtKB-SubCell"/>
</dbReference>
<keyword evidence="2" id="KW-0963">Cytoplasm</keyword>
<feature type="compositionally biased region" description="Basic and acidic residues" evidence="6">
    <location>
        <begin position="864"/>
        <end position="891"/>
    </location>
</feature>
<evidence type="ECO:0000259" key="7">
    <source>
        <dbReference type="Pfam" id="PF10536"/>
    </source>
</evidence>
<evidence type="ECO:0000256" key="3">
    <source>
        <dbReference type="ARBA" id="ARBA00023203"/>
    </source>
</evidence>
<dbReference type="Gene3D" id="3.30.1460.20">
    <property type="match status" value="1"/>
</dbReference>
<evidence type="ECO:0000256" key="5">
    <source>
        <dbReference type="SAM" id="Coils"/>
    </source>
</evidence>
<dbReference type="SUPFAM" id="SSF69645">
    <property type="entry name" value="Arp2/3 complex subunits"/>
    <property type="match status" value="1"/>
</dbReference>
<gene>
    <name evidence="8" type="ORF">M5K25_016219</name>
</gene>
<organism evidence="8 9">
    <name type="scientific">Dendrobium thyrsiflorum</name>
    <name type="common">Pinecone-like raceme dendrobium</name>
    <name type="synonym">Orchid</name>
    <dbReference type="NCBI Taxonomy" id="117978"/>
    <lineage>
        <taxon>Eukaryota</taxon>
        <taxon>Viridiplantae</taxon>
        <taxon>Streptophyta</taxon>
        <taxon>Embryophyta</taxon>
        <taxon>Tracheophyta</taxon>
        <taxon>Spermatophyta</taxon>
        <taxon>Magnoliopsida</taxon>
        <taxon>Liliopsida</taxon>
        <taxon>Asparagales</taxon>
        <taxon>Orchidaceae</taxon>
        <taxon>Epidendroideae</taxon>
        <taxon>Malaxideae</taxon>
        <taxon>Dendrobiinae</taxon>
        <taxon>Dendrobium</taxon>
    </lineage>
</organism>
<feature type="region of interest" description="Disordered" evidence="6">
    <location>
        <begin position="799"/>
        <end position="906"/>
    </location>
</feature>